<dbReference type="InterPro" id="IPR004843">
    <property type="entry name" value="Calcineurin-like_PHP"/>
</dbReference>
<gene>
    <name evidence="2" type="ORF">GYA55_13655</name>
</gene>
<dbReference type="PANTHER" id="PTHR42850:SF4">
    <property type="entry name" value="ZINC-DEPENDENT ENDOPOLYPHOSPHATASE"/>
    <property type="match status" value="1"/>
</dbReference>
<dbReference type="GO" id="GO:0110154">
    <property type="term" value="P:RNA decapping"/>
    <property type="evidence" value="ECO:0007669"/>
    <property type="project" value="TreeGrafter"/>
</dbReference>
<dbReference type="AlphaFoldDB" id="A0A7X9FTV3"/>
<feature type="domain" description="Serine/threonine specific protein phosphatases" evidence="1">
    <location>
        <begin position="79"/>
        <end position="84"/>
    </location>
</feature>
<dbReference type="SUPFAM" id="SSF56300">
    <property type="entry name" value="Metallo-dependent phosphatases"/>
    <property type="match status" value="1"/>
</dbReference>
<dbReference type="InterPro" id="IPR050126">
    <property type="entry name" value="Ap4A_hydrolase"/>
</dbReference>
<accession>A0A7X9FTV3</accession>
<evidence type="ECO:0000313" key="2">
    <source>
        <dbReference type="EMBL" id="NMC64205.1"/>
    </source>
</evidence>
<dbReference type="PANTHER" id="PTHR42850">
    <property type="entry name" value="METALLOPHOSPHOESTERASE"/>
    <property type="match status" value="1"/>
</dbReference>
<dbReference type="GO" id="GO:0005737">
    <property type="term" value="C:cytoplasm"/>
    <property type="evidence" value="ECO:0007669"/>
    <property type="project" value="TreeGrafter"/>
</dbReference>
<dbReference type="InterPro" id="IPR029052">
    <property type="entry name" value="Metallo-depent_PP-like"/>
</dbReference>
<dbReference type="Gene3D" id="3.60.21.10">
    <property type="match status" value="1"/>
</dbReference>
<protein>
    <submittedName>
        <fullName evidence="2">Serine/threonine protein phosphatase</fullName>
    </submittedName>
</protein>
<name>A0A7X9FTV3_9DELT</name>
<proteinExistence type="predicted"/>
<organism evidence="2 3">
    <name type="scientific">SAR324 cluster bacterium</name>
    <dbReference type="NCBI Taxonomy" id="2024889"/>
    <lineage>
        <taxon>Bacteria</taxon>
        <taxon>Deltaproteobacteria</taxon>
        <taxon>SAR324 cluster</taxon>
    </lineage>
</organism>
<evidence type="ECO:0000313" key="3">
    <source>
        <dbReference type="Proteomes" id="UP000524246"/>
    </source>
</evidence>
<dbReference type="Proteomes" id="UP000524246">
    <property type="component" value="Unassembled WGS sequence"/>
</dbReference>
<sequence>MKPFRKIDSPIGRLIAIGDIHACCKELEALLGFLKAERGLSSEDLVVFMGDYIDRGSDAAGVIKMLLQFQQEFPSTVFLKGNHEDMLLDHLGFEGNQGSVFIVNGGAATLASYGISASESSDQVALKMPTSHLGFLLNLDSYVMVDKFVFAHAGLHPLKPLDGQKSRDLFWIREEFIGNIHPFEITVVFGHTPYKNVLFNLPYKIGIDTGLVYGNMLSCVDFTSKEIVQVRLGTTKITVRGFPS</sequence>
<dbReference type="Pfam" id="PF00149">
    <property type="entry name" value="Metallophos"/>
    <property type="match status" value="1"/>
</dbReference>
<reference evidence="2 3" key="1">
    <citation type="journal article" date="2020" name="Biotechnol. Biofuels">
        <title>New insights from the biogas microbiome by comprehensive genome-resolved metagenomics of nearly 1600 species originating from multiple anaerobic digesters.</title>
        <authorList>
            <person name="Campanaro S."/>
            <person name="Treu L."/>
            <person name="Rodriguez-R L.M."/>
            <person name="Kovalovszki A."/>
            <person name="Ziels R.M."/>
            <person name="Maus I."/>
            <person name="Zhu X."/>
            <person name="Kougias P.G."/>
            <person name="Basile A."/>
            <person name="Luo G."/>
            <person name="Schluter A."/>
            <person name="Konstantinidis K.T."/>
            <person name="Angelidaki I."/>
        </authorList>
    </citation>
    <scope>NUCLEOTIDE SEQUENCE [LARGE SCALE GENOMIC DNA]</scope>
    <source>
        <strain evidence="2">AS27yjCOA_65</strain>
    </source>
</reference>
<dbReference type="InterPro" id="IPR006186">
    <property type="entry name" value="Ser/Thr-sp_prot-phosphatase"/>
</dbReference>
<dbReference type="GO" id="GO:0008803">
    <property type="term" value="F:bis(5'-nucleosyl)-tetraphosphatase (symmetrical) activity"/>
    <property type="evidence" value="ECO:0007669"/>
    <property type="project" value="TreeGrafter"/>
</dbReference>
<comment type="caution">
    <text evidence="2">The sequence shown here is derived from an EMBL/GenBank/DDBJ whole genome shotgun (WGS) entry which is preliminary data.</text>
</comment>
<dbReference type="CDD" id="cd00144">
    <property type="entry name" value="MPP_PPP_family"/>
    <property type="match status" value="1"/>
</dbReference>
<dbReference type="EMBL" id="JAAZON010000625">
    <property type="protein sequence ID" value="NMC64205.1"/>
    <property type="molecule type" value="Genomic_DNA"/>
</dbReference>
<evidence type="ECO:0000259" key="1">
    <source>
        <dbReference type="PROSITE" id="PS00125"/>
    </source>
</evidence>
<dbReference type="GO" id="GO:0016791">
    <property type="term" value="F:phosphatase activity"/>
    <property type="evidence" value="ECO:0007669"/>
    <property type="project" value="TreeGrafter"/>
</dbReference>
<dbReference type="PROSITE" id="PS00125">
    <property type="entry name" value="SER_THR_PHOSPHATASE"/>
    <property type="match status" value="1"/>
</dbReference>